<dbReference type="HOGENOM" id="CLU_099018_10_2_6"/>
<dbReference type="GO" id="GO:0071978">
    <property type="term" value="P:bacterial-type flagellum-dependent swarming motility"/>
    <property type="evidence" value="ECO:0007669"/>
    <property type="project" value="TreeGrafter"/>
</dbReference>
<keyword evidence="11" id="KW-0969">Cilium</keyword>
<evidence type="ECO:0000256" key="3">
    <source>
        <dbReference type="ARBA" id="ARBA00008281"/>
    </source>
</evidence>
<dbReference type="eggNOG" id="COG1580">
    <property type="taxonomic scope" value="Bacteria"/>
</dbReference>
<keyword evidence="11" id="KW-0966">Cell projection</keyword>
<reference evidence="11 12" key="1">
    <citation type="journal article" date="2010" name="Stand. Genomic Sci.">
        <title>Complete genome sequence of Ferrimonas balearica type strain (PAT).</title>
        <authorList>
            <person name="Nolan M."/>
            <person name="Sikorski J."/>
            <person name="Davenport K."/>
            <person name="Lucas S."/>
            <person name="Glavina Del Rio T."/>
            <person name="Tice H."/>
            <person name="Cheng J."/>
            <person name="Goodwin L."/>
            <person name="Pitluck S."/>
            <person name="Liolios K."/>
            <person name="Ivanova N."/>
            <person name="Mavromatis K."/>
            <person name="Ovchinnikova G."/>
            <person name="Pati A."/>
            <person name="Chen A."/>
            <person name="Palaniappan K."/>
            <person name="Land M."/>
            <person name="Hauser L."/>
            <person name="Chang Y."/>
            <person name="Jeffries C."/>
            <person name="Tapia R."/>
            <person name="Brettin T."/>
            <person name="Detter J."/>
            <person name="Han C."/>
            <person name="Yasawong M."/>
            <person name="Rohde M."/>
            <person name="Tindall B."/>
            <person name="Goker M."/>
            <person name="Woyke T."/>
            <person name="Bristow J."/>
            <person name="Eisen J."/>
            <person name="Markowitz V."/>
            <person name="Hugenholtz P."/>
            <person name="Kyrpides N."/>
            <person name="Klenk H."/>
            <person name="Lapidus A."/>
        </authorList>
    </citation>
    <scope>NUCLEOTIDE SEQUENCE [LARGE SCALE GENOMIC DNA]</scope>
    <source>
        <strain evidence="12">DSM 9799 / CCM 4581 / KCTC 23876 / PAT</strain>
    </source>
</reference>
<evidence type="ECO:0000256" key="4">
    <source>
        <dbReference type="ARBA" id="ARBA00022475"/>
    </source>
</evidence>
<evidence type="ECO:0000256" key="2">
    <source>
        <dbReference type="ARBA" id="ARBA00004162"/>
    </source>
</evidence>
<dbReference type="GeneID" id="67180399"/>
<dbReference type="PANTHER" id="PTHR35091:SF5">
    <property type="entry name" value="FLAGELLAR PROTEIN FLIL"/>
    <property type="match status" value="1"/>
</dbReference>
<evidence type="ECO:0000313" key="11">
    <source>
        <dbReference type="EMBL" id="ADN74372.1"/>
    </source>
</evidence>
<keyword evidence="10" id="KW-0997">Cell inner membrane</keyword>
<dbReference type="GO" id="GO:0009425">
    <property type="term" value="C:bacterial-type flagellum basal body"/>
    <property type="evidence" value="ECO:0007669"/>
    <property type="project" value="InterPro"/>
</dbReference>
<dbReference type="EMBL" id="CP002209">
    <property type="protein sequence ID" value="ADN74372.1"/>
    <property type="molecule type" value="Genomic_DNA"/>
</dbReference>
<proteinExistence type="inferred from homology"/>
<name>E1SKX8_FERBD</name>
<dbReference type="STRING" id="550540.Fbal_0158"/>
<evidence type="ECO:0000256" key="8">
    <source>
        <dbReference type="ARBA" id="ARBA00022989"/>
    </source>
</evidence>
<evidence type="ECO:0000313" key="12">
    <source>
        <dbReference type="Proteomes" id="UP000006683"/>
    </source>
</evidence>
<dbReference type="InterPro" id="IPR005503">
    <property type="entry name" value="FliL"/>
</dbReference>
<protein>
    <recommendedName>
        <fullName evidence="10">Flagellar protein FliL</fullName>
    </recommendedName>
</protein>
<keyword evidence="7 10" id="KW-0283">Flagellar rotation</keyword>
<comment type="subcellular location">
    <subcellularLocation>
        <location evidence="10">Cell inner membrane</location>
    </subcellularLocation>
    <subcellularLocation>
        <location evidence="2">Cell membrane</location>
        <topology evidence="2">Single-pass membrane protein</topology>
    </subcellularLocation>
</comment>
<organism evidence="11 12">
    <name type="scientific">Ferrimonas balearica (strain DSM 9799 / CCM 4581 / KCTC 23876 / PAT)</name>
    <dbReference type="NCBI Taxonomy" id="550540"/>
    <lineage>
        <taxon>Bacteria</taxon>
        <taxon>Pseudomonadati</taxon>
        <taxon>Pseudomonadota</taxon>
        <taxon>Gammaproteobacteria</taxon>
        <taxon>Alteromonadales</taxon>
        <taxon>Ferrimonadaceae</taxon>
        <taxon>Ferrimonas</taxon>
    </lineage>
</organism>
<dbReference type="GO" id="GO:0006935">
    <property type="term" value="P:chemotaxis"/>
    <property type="evidence" value="ECO:0007669"/>
    <property type="project" value="UniProtKB-KW"/>
</dbReference>
<keyword evidence="8" id="KW-1133">Transmembrane helix</keyword>
<evidence type="ECO:0000256" key="7">
    <source>
        <dbReference type="ARBA" id="ARBA00022779"/>
    </source>
</evidence>
<dbReference type="Pfam" id="PF03748">
    <property type="entry name" value="FliL"/>
    <property type="match status" value="1"/>
</dbReference>
<keyword evidence="4" id="KW-1003">Cell membrane</keyword>
<comment type="similarity">
    <text evidence="3 10">Belongs to the FliL family.</text>
</comment>
<dbReference type="KEGG" id="fbl:Fbal_0158"/>
<keyword evidence="12" id="KW-1185">Reference proteome</keyword>
<keyword evidence="6" id="KW-0812">Transmembrane</keyword>
<dbReference type="PANTHER" id="PTHR35091">
    <property type="entry name" value="FLAGELLAR PROTEIN FLIL"/>
    <property type="match status" value="1"/>
</dbReference>
<evidence type="ECO:0000256" key="10">
    <source>
        <dbReference type="RuleBase" id="RU364125"/>
    </source>
</evidence>
<evidence type="ECO:0000256" key="5">
    <source>
        <dbReference type="ARBA" id="ARBA00022500"/>
    </source>
</evidence>
<evidence type="ECO:0000256" key="6">
    <source>
        <dbReference type="ARBA" id="ARBA00022692"/>
    </source>
</evidence>
<evidence type="ECO:0000256" key="9">
    <source>
        <dbReference type="ARBA" id="ARBA00023136"/>
    </source>
</evidence>
<keyword evidence="9 10" id="KW-0472">Membrane</keyword>
<keyword evidence="11" id="KW-0282">Flagellum</keyword>
<dbReference type="Proteomes" id="UP000006683">
    <property type="component" value="Chromosome"/>
</dbReference>
<dbReference type="RefSeq" id="WP_013343678.1">
    <property type="nucleotide sequence ID" value="NC_014541.1"/>
</dbReference>
<comment type="function">
    <text evidence="1 10">Controls the rotational direction of flagella during chemotaxis.</text>
</comment>
<evidence type="ECO:0000256" key="1">
    <source>
        <dbReference type="ARBA" id="ARBA00002254"/>
    </source>
</evidence>
<dbReference type="AlphaFoldDB" id="E1SKX8"/>
<gene>
    <name evidence="11" type="ordered locus">Fbal_0158</name>
</gene>
<accession>E1SKX8</accession>
<dbReference type="GO" id="GO:0005886">
    <property type="term" value="C:plasma membrane"/>
    <property type="evidence" value="ECO:0007669"/>
    <property type="project" value="UniProtKB-SubCell"/>
</dbReference>
<keyword evidence="5 10" id="KW-0145">Chemotaxis</keyword>
<sequence>MLAALLGAGSAVAAQEGGEIAHDNYGYYGLEPEIVTNYVSPRKRLGYVRVSVELMLKDADTVEMVEHHAPLIRATIVEILGQQPEEKIKSLSGREEIRRDCFETVNNLLAKEVGQPLVANLLFTRYLYD</sequence>